<name>A0A563UK86_9SPHI</name>
<keyword evidence="2" id="KW-1185">Reference proteome</keyword>
<proteinExistence type="predicted"/>
<protein>
    <recommendedName>
        <fullName evidence="3">DUF3352 domain-containing protein</fullName>
    </recommendedName>
</protein>
<dbReference type="OrthoDB" id="1093345at2"/>
<evidence type="ECO:0000313" key="2">
    <source>
        <dbReference type="Proteomes" id="UP000320042"/>
    </source>
</evidence>
<dbReference type="Proteomes" id="UP000320042">
    <property type="component" value="Unassembled WGS sequence"/>
</dbReference>
<dbReference type="RefSeq" id="WP_146380585.1">
    <property type="nucleotide sequence ID" value="NZ_VOEJ01000001.1"/>
</dbReference>
<accession>A0A563UK86</accession>
<dbReference type="EMBL" id="VOEJ01000001">
    <property type="protein sequence ID" value="TWR31688.1"/>
    <property type="molecule type" value="Genomic_DNA"/>
</dbReference>
<sequence>MKRLIVITLILIAATAYVTVKYFDNLTISNMRAGNILRTIPDDAALVFEFANEKSFYDIFAGNQLISNIIGEEKSTELDTLNKTFAGNAVLQAAFTGSNIYASIHGKGDTGADILLTAAAQKNFDIHSFDKILKEKKSGFVLTPLKLGDKQGYTIYLSALKKRFYIVHKEANIYAGSFSKDLLLKSVAFKHSKDKISFLLLPDKQNSNSLANLYVNYQQLNPLFDNFFRPDHYSDIFKSFRLLPALAALNLNYKADALMFSGYSNIQQEKTGSYLNIFTAQKPVKNVLKELYPSTTAYAMTMGVSDPHKYMADLDQFQLKAGLRKEKDALLAKIKAETGIALRNELNSALGNEFAVVTTRYQEKFAIIDVKDGSKLFPVMSNISVMITNDIGQFNYGKVPFLLMGDAFNSFKRPYFQIMDNLLILANSAREIESFANSYLNHKLLNKTDQYLQFDNLMSERSNVAFFINFKNSQSILKSQLKTDVYSDYLNNERTFKNFYAASYQLTAADDNFYTNFCMQQLQRDTTAN</sequence>
<evidence type="ECO:0008006" key="3">
    <source>
        <dbReference type="Google" id="ProtNLM"/>
    </source>
</evidence>
<comment type="caution">
    <text evidence="1">The sequence shown here is derived from an EMBL/GenBank/DDBJ whole genome shotgun (WGS) entry which is preliminary data.</text>
</comment>
<reference evidence="1 2" key="1">
    <citation type="submission" date="2019-07" db="EMBL/GenBank/DDBJ databases">
        <authorList>
            <person name="Kim J."/>
        </authorList>
    </citation>
    <scope>NUCLEOTIDE SEQUENCE [LARGE SCALE GENOMIC DNA]</scope>
    <source>
        <strain evidence="2">dk17</strain>
    </source>
</reference>
<organism evidence="1 2">
    <name type="scientific">Mucilaginibacter pallidiroseus</name>
    <dbReference type="NCBI Taxonomy" id="2599295"/>
    <lineage>
        <taxon>Bacteria</taxon>
        <taxon>Pseudomonadati</taxon>
        <taxon>Bacteroidota</taxon>
        <taxon>Sphingobacteriia</taxon>
        <taxon>Sphingobacteriales</taxon>
        <taxon>Sphingobacteriaceae</taxon>
        <taxon>Mucilaginibacter</taxon>
    </lineage>
</organism>
<gene>
    <name evidence="1" type="ORF">FPZ43_04235</name>
</gene>
<evidence type="ECO:0000313" key="1">
    <source>
        <dbReference type="EMBL" id="TWR31688.1"/>
    </source>
</evidence>
<dbReference type="AlphaFoldDB" id="A0A563UK86"/>